<comment type="caution">
    <text evidence="1">The sequence shown here is derived from an EMBL/GenBank/DDBJ whole genome shotgun (WGS) entry which is preliminary data.</text>
</comment>
<sequence length="101" mass="11944">MAVSQKVNSLAVLNFKGNALDDFKKKYNPCDCNTPDNRYKEDSPYWHLDGSCPKCQVKYVDPYFHYTNLYKSVINTTFNQATSINRLSSIRFWLHQEKRPW</sequence>
<evidence type="ECO:0000313" key="2">
    <source>
        <dbReference type="Proteomes" id="UP000789570"/>
    </source>
</evidence>
<name>A0A9N9AE50_9GLOM</name>
<reference evidence="1" key="1">
    <citation type="submission" date="2021-06" db="EMBL/GenBank/DDBJ databases">
        <authorList>
            <person name="Kallberg Y."/>
            <person name="Tangrot J."/>
            <person name="Rosling A."/>
        </authorList>
    </citation>
    <scope>NUCLEOTIDE SEQUENCE</scope>
    <source>
        <strain evidence="1">UK204</strain>
    </source>
</reference>
<evidence type="ECO:0000313" key="1">
    <source>
        <dbReference type="EMBL" id="CAG8529662.1"/>
    </source>
</evidence>
<gene>
    <name evidence="1" type="ORF">FCALED_LOCUS5113</name>
</gene>
<dbReference type="AlphaFoldDB" id="A0A9N9AE50"/>
<organism evidence="1 2">
    <name type="scientific">Funneliformis caledonium</name>
    <dbReference type="NCBI Taxonomy" id="1117310"/>
    <lineage>
        <taxon>Eukaryota</taxon>
        <taxon>Fungi</taxon>
        <taxon>Fungi incertae sedis</taxon>
        <taxon>Mucoromycota</taxon>
        <taxon>Glomeromycotina</taxon>
        <taxon>Glomeromycetes</taxon>
        <taxon>Glomerales</taxon>
        <taxon>Glomeraceae</taxon>
        <taxon>Funneliformis</taxon>
    </lineage>
</organism>
<accession>A0A9N9AE50</accession>
<dbReference type="EMBL" id="CAJVPQ010001056">
    <property type="protein sequence ID" value="CAG8529662.1"/>
    <property type="molecule type" value="Genomic_DNA"/>
</dbReference>
<dbReference type="Proteomes" id="UP000789570">
    <property type="component" value="Unassembled WGS sequence"/>
</dbReference>
<keyword evidence="2" id="KW-1185">Reference proteome</keyword>
<proteinExistence type="predicted"/>
<protein>
    <submittedName>
        <fullName evidence="1">9744_t:CDS:1</fullName>
    </submittedName>
</protein>